<dbReference type="SUPFAM" id="SSF48452">
    <property type="entry name" value="TPR-like"/>
    <property type="match status" value="2"/>
</dbReference>
<evidence type="ECO:0000256" key="8">
    <source>
        <dbReference type="ARBA" id="ARBA00022692"/>
    </source>
</evidence>
<comment type="catalytic activity">
    <reaction evidence="14">
        <text>a di-trans,poly-cis-dolichyl beta-D-mannosyl phosphate + L-threonyl-[protein] = 3-O-(alpha-D-mannosyl)-L-threonyl-[protein] + a di-trans,poly-cis-dolichyl phosphate + H(+)</text>
        <dbReference type="Rhea" id="RHEA:53396"/>
        <dbReference type="Rhea" id="RHEA-COMP:11060"/>
        <dbReference type="Rhea" id="RHEA-COMP:13547"/>
        <dbReference type="Rhea" id="RHEA-COMP:19498"/>
        <dbReference type="Rhea" id="RHEA-COMP:19501"/>
        <dbReference type="ChEBI" id="CHEBI:15378"/>
        <dbReference type="ChEBI" id="CHEBI:30013"/>
        <dbReference type="ChEBI" id="CHEBI:57683"/>
        <dbReference type="ChEBI" id="CHEBI:58211"/>
        <dbReference type="ChEBI" id="CHEBI:137323"/>
        <dbReference type="EC" id="2.4.1.109"/>
    </reaction>
</comment>
<evidence type="ECO:0000313" key="18">
    <source>
        <dbReference type="Proteomes" id="UP000008820"/>
    </source>
</evidence>
<reference evidence="17 18" key="1">
    <citation type="submission" date="2017-06" db="EMBL/GenBank/DDBJ databases">
        <title>Aedes aegypti genome working group (AGWG) sequencing and assembly.</title>
        <authorList>
            <consortium name="Aedes aegypti Genome Working Group (AGWG)"/>
            <person name="Matthews B.J."/>
        </authorList>
    </citation>
    <scope>NUCLEOTIDE SEQUENCE [LARGE SCALE GENOMIC DNA]</scope>
    <source>
        <strain evidence="17 18">LVP_AGWG</strain>
    </source>
</reference>
<evidence type="ECO:0000256" key="1">
    <source>
        <dbReference type="ARBA" id="ARBA00003582"/>
    </source>
</evidence>
<evidence type="ECO:0000259" key="16">
    <source>
        <dbReference type="Pfam" id="PF08409"/>
    </source>
</evidence>
<evidence type="ECO:0000313" key="17">
    <source>
        <dbReference type="EnsemblMetazoa" id="AAEL013316-PB"/>
    </source>
</evidence>
<feature type="domain" description="DUF1736" evidence="16">
    <location>
        <begin position="267"/>
        <end position="339"/>
    </location>
</feature>
<comment type="function">
    <text evidence="1">Transfers mannosyl residues to the hydroxyl group of serine or threonine residues.</text>
</comment>
<dbReference type="OrthoDB" id="19588at2759"/>
<comment type="pathway">
    <text evidence="4">Protein modification; protein glycosylation.</text>
</comment>
<dbReference type="EnsemblMetazoa" id="AAEL013316-RB">
    <property type="protein sequence ID" value="AAEL013316-PB"/>
    <property type="gene ID" value="AAEL013316"/>
</dbReference>
<comment type="subcellular location">
    <subcellularLocation>
        <location evidence="3">Endoplasmic reticulum</location>
    </subcellularLocation>
    <subcellularLocation>
        <location evidence="2">Membrane</location>
        <topology evidence="2">Multi-pass membrane protein</topology>
    </subcellularLocation>
</comment>
<dbReference type="GO" id="GO:0030968">
    <property type="term" value="P:endoplasmic reticulum unfolded protein response"/>
    <property type="evidence" value="ECO:0007669"/>
    <property type="project" value="TreeGrafter"/>
</dbReference>
<dbReference type="PANTHER" id="PTHR44227">
    <property type="match status" value="1"/>
</dbReference>
<keyword evidence="12" id="KW-1133">Transmembrane helix</keyword>
<keyword evidence="11" id="KW-0256">Endoplasmic reticulum</keyword>
<dbReference type="AlphaFoldDB" id="A0A6R5HWZ4"/>
<protein>
    <recommendedName>
        <fullName evidence="6">dolichyl-phosphate-mannose--protein mannosyltransferase</fullName>
        <ecNumber evidence="6">2.4.1.109</ecNumber>
    </recommendedName>
</protein>
<name>A0A6R5HWZ4_AEDAE</name>
<proteinExistence type="inferred from homology"/>
<keyword evidence="7" id="KW-0808">Transferase</keyword>
<evidence type="ECO:0000256" key="2">
    <source>
        <dbReference type="ARBA" id="ARBA00004141"/>
    </source>
</evidence>
<dbReference type="GO" id="GO:0004169">
    <property type="term" value="F:dolichyl-phosphate-mannose-protein mannosyltransferase activity"/>
    <property type="evidence" value="ECO:0007669"/>
    <property type="project" value="UniProtKB-EC"/>
</dbReference>
<dbReference type="InterPro" id="IPR019734">
    <property type="entry name" value="TPR_rpt"/>
</dbReference>
<evidence type="ECO:0000256" key="11">
    <source>
        <dbReference type="ARBA" id="ARBA00022824"/>
    </source>
</evidence>
<keyword evidence="18" id="KW-1185">Reference proteome</keyword>
<dbReference type="Pfam" id="PF13432">
    <property type="entry name" value="TPR_16"/>
    <property type="match status" value="1"/>
</dbReference>
<dbReference type="FunCoup" id="A0A6R5HWZ4">
    <property type="interactions" value="1"/>
</dbReference>
<keyword evidence="13" id="KW-0472">Membrane</keyword>
<evidence type="ECO:0000256" key="4">
    <source>
        <dbReference type="ARBA" id="ARBA00004922"/>
    </source>
</evidence>
<dbReference type="Proteomes" id="UP000008820">
    <property type="component" value="Chromosome 3"/>
</dbReference>
<evidence type="ECO:0000256" key="15">
    <source>
        <dbReference type="ARBA" id="ARBA00045102"/>
    </source>
</evidence>
<dbReference type="PANTHER" id="PTHR44227:SF3">
    <property type="entry name" value="PROTEIN O-MANNOSYL-TRANSFERASE TMTC4"/>
    <property type="match status" value="1"/>
</dbReference>
<accession>A0A6R5HWZ4</accession>
<dbReference type="Pfam" id="PF07719">
    <property type="entry name" value="TPR_2"/>
    <property type="match status" value="1"/>
</dbReference>
<dbReference type="UniPathway" id="UPA00378"/>
<keyword evidence="8" id="KW-0812">Transmembrane</keyword>
<evidence type="ECO:0000256" key="5">
    <source>
        <dbReference type="ARBA" id="ARBA00007882"/>
    </source>
</evidence>
<evidence type="ECO:0000256" key="3">
    <source>
        <dbReference type="ARBA" id="ARBA00004240"/>
    </source>
</evidence>
<dbReference type="Pfam" id="PF13174">
    <property type="entry name" value="TPR_6"/>
    <property type="match status" value="1"/>
</dbReference>
<dbReference type="GO" id="GO:0016020">
    <property type="term" value="C:membrane"/>
    <property type="evidence" value="ECO:0007669"/>
    <property type="project" value="UniProtKB-SubCell"/>
</dbReference>
<dbReference type="InParanoid" id="A0A6R5HWZ4"/>
<organism evidence="17 18">
    <name type="scientific">Aedes aegypti</name>
    <name type="common">Yellowfever mosquito</name>
    <name type="synonym">Culex aegypti</name>
    <dbReference type="NCBI Taxonomy" id="7159"/>
    <lineage>
        <taxon>Eukaryota</taxon>
        <taxon>Metazoa</taxon>
        <taxon>Ecdysozoa</taxon>
        <taxon>Arthropoda</taxon>
        <taxon>Hexapoda</taxon>
        <taxon>Insecta</taxon>
        <taxon>Pterygota</taxon>
        <taxon>Neoptera</taxon>
        <taxon>Endopterygota</taxon>
        <taxon>Diptera</taxon>
        <taxon>Nematocera</taxon>
        <taxon>Culicoidea</taxon>
        <taxon>Culicidae</taxon>
        <taxon>Culicinae</taxon>
        <taxon>Aedini</taxon>
        <taxon>Aedes</taxon>
        <taxon>Stegomyia</taxon>
    </lineage>
</organism>
<keyword evidence="9" id="KW-0677">Repeat</keyword>
<reference evidence="17" key="2">
    <citation type="submission" date="2020-08" db="UniProtKB">
        <authorList>
            <consortium name="EnsemblMetazoa"/>
        </authorList>
    </citation>
    <scope>IDENTIFICATION</scope>
    <source>
        <strain evidence="17">LVP_AGWG</strain>
    </source>
</reference>
<evidence type="ECO:0000256" key="14">
    <source>
        <dbReference type="ARBA" id="ARBA00045085"/>
    </source>
</evidence>
<dbReference type="Pfam" id="PF13181">
    <property type="entry name" value="TPR_8"/>
    <property type="match status" value="1"/>
</dbReference>
<dbReference type="InterPro" id="IPR011990">
    <property type="entry name" value="TPR-like_helical_dom_sf"/>
</dbReference>
<dbReference type="EC" id="2.4.1.109" evidence="6"/>
<evidence type="ECO:0000256" key="6">
    <source>
        <dbReference type="ARBA" id="ARBA00012839"/>
    </source>
</evidence>
<dbReference type="Gene3D" id="1.25.40.10">
    <property type="entry name" value="Tetratricopeptide repeat domain"/>
    <property type="match status" value="1"/>
</dbReference>
<sequence length="707" mass="81056">MYSNPMPNHSSRLTPAVQYGILILLSTVCYFFTRKGQFVFDDSVAVVKNADVINSNTSWETLMRHDFWGANIMDKNSHKSFRPLTVLSFQQEVRLFGLDATQMKMTNWLLHTVIGVLLPRFFQLVSWRERCKTTSWGMEYWAAVLFVVHPIHTEAVAGIVGRAELLATVGVVLAVMVYGSLFDEQSTILKHVLVLTTVFILTALSMLCKETGITILATCAVLDTLTHINLQRPVRTFVSNKPLAARIITLFVMTCILIYARLRVQNFASPQFRDKDNIVAFSHGITKTLSQNYLYCLNLWLLLCPDWLSFDWALESIPLVKSVRDYRVAFIVIFYVFLVAILARNRHQPRVLKGLALMIIPFLPASGIIRVGFVIAERVLYIPSLGFCYLVSYGFVRLHEKLDIRWIRVTLGAGFLLLVITFVLRTIQRSSEWATEHTLFRSGLRVVPNNAKVHYNIAKLAADQGDKATAFQFYQQALELYPEYEVAHMNLGNLYSDAKDYRRALKHLQKAIEYHEDFHTAWMNLGIVHAALKNHKDALVSYQRAMKGKKHYPNCMFNLGNLYNDMGNHNLALATWNETVRQDPKHVKAWNNMINVYDNANMNEQVLEVTARGLIHLPNHPNLLAARAIALAKMGNYPEAEQIYSELIVRHPGEEKYLQNMGVLYHRWRKLDQAERMYRKALKINPQSEMARNNLSKLLASRQKSSN</sequence>
<comment type="catalytic activity">
    <reaction evidence="15">
        <text>a di-trans,poly-cis-dolichyl beta-D-mannosyl phosphate + L-seryl-[protein] = 3-O-(alpha-D-mannosyl)-L-seryl-[protein] + a di-trans,poly-cis-dolichyl phosphate + H(+)</text>
        <dbReference type="Rhea" id="RHEA:17377"/>
        <dbReference type="Rhea" id="RHEA-COMP:9863"/>
        <dbReference type="Rhea" id="RHEA-COMP:13546"/>
        <dbReference type="Rhea" id="RHEA-COMP:19498"/>
        <dbReference type="Rhea" id="RHEA-COMP:19501"/>
        <dbReference type="ChEBI" id="CHEBI:15378"/>
        <dbReference type="ChEBI" id="CHEBI:29999"/>
        <dbReference type="ChEBI" id="CHEBI:57683"/>
        <dbReference type="ChEBI" id="CHEBI:58211"/>
        <dbReference type="ChEBI" id="CHEBI:137321"/>
        <dbReference type="EC" id="2.4.1.109"/>
    </reaction>
</comment>
<dbReference type="GO" id="GO:0005783">
    <property type="term" value="C:endoplasmic reticulum"/>
    <property type="evidence" value="ECO:0007669"/>
    <property type="project" value="UniProtKB-SubCell"/>
</dbReference>
<gene>
    <name evidence="17" type="primary">5577681</name>
</gene>
<dbReference type="InterPro" id="IPR052346">
    <property type="entry name" value="O-mannosyl-transferase_TMTC"/>
</dbReference>
<evidence type="ECO:0000256" key="12">
    <source>
        <dbReference type="ARBA" id="ARBA00022989"/>
    </source>
</evidence>
<evidence type="ECO:0000256" key="9">
    <source>
        <dbReference type="ARBA" id="ARBA00022737"/>
    </source>
</evidence>
<evidence type="ECO:0000256" key="13">
    <source>
        <dbReference type="ARBA" id="ARBA00023136"/>
    </source>
</evidence>
<dbReference type="PROSITE" id="PS50005">
    <property type="entry name" value="TPR"/>
    <property type="match status" value="5"/>
</dbReference>
<dbReference type="SMART" id="SM00028">
    <property type="entry name" value="TPR"/>
    <property type="match status" value="7"/>
</dbReference>
<dbReference type="InterPro" id="IPR013105">
    <property type="entry name" value="TPR_2"/>
</dbReference>
<evidence type="ECO:0000256" key="7">
    <source>
        <dbReference type="ARBA" id="ARBA00022679"/>
    </source>
</evidence>
<evidence type="ECO:0000256" key="10">
    <source>
        <dbReference type="ARBA" id="ARBA00022803"/>
    </source>
</evidence>
<dbReference type="InterPro" id="IPR013618">
    <property type="entry name" value="TMTC_DUF1736"/>
</dbReference>
<dbReference type="Pfam" id="PF08409">
    <property type="entry name" value="TMTC_DUF1736"/>
    <property type="match status" value="1"/>
</dbReference>
<comment type="similarity">
    <text evidence="5">Belongs to the TMTC family.</text>
</comment>
<keyword evidence="10" id="KW-0802">TPR repeat</keyword>